<dbReference type="InterPro" id="IPR018795">
    <property type="entry name" value="K2013-like"/>
</dbReference>
<keyword evidence="9" id="KW-1185">Reference proteome</keyword>
<dbReference type="GeneID" id="106806881"/>
<protein>
    <submittedName>
        <fullName evidence="10">Uncharacterized protein KIAA2013 homolog</fullName>
    </submittedName>
</protein>
<feature type="compositionally biased region" description="Basic and acidic residues" evidence="7">
    <location>
        <begin position="570"/>
        <end position="591"/>
    </location>
</feature>
<name>A0ABM1DX34_PRICU</name>
<proteinExistence type="predicted"/>
<feature type="region of interest" description="Disordered" evidence="7">
    <location>
        <begin position="569"/>
        <end position="591"/>
    </location>
</feature>
<organism evidence="9 10">
    <name type="scientific">Priapulus caudatus</name>
    <name type="common">Priapulid worm</name>
    <dbReference type="NCBI Taxonomy" id="37621"/>
    <lineage>
        <taxon>Eukaryota</taxon>
        <taxon>Metazoa</taxon>
        <taxon>Ecdysozoa</taxon>
        <taxon>Scalidophora</taxon>
        <taxon>Priapulida</taxon>
        <taxon>Priapulimorpha</taxon>
        <taxon>Priapulimorphida</taxon>
        <taxon>Priapulidae</taxon>
        <taxon>Priapulus</taxon>
    </lineage>
</organism>
<evidence type="ECO:0000256" key="6">
    <source>
        <dbReference type="ARBA" id="ARBA00023180"/>
    </source>
</evidence>
<dbReference type="Pfam" id="PF10222">
    <property type="entry name" value="DUF2152"/>
    <property type="match status" value="1"/>
</dbReference>
<evidence type="ECO:0000256" key="7">
    <source>
        <dbReference type="SAM" id="MobiDB-lite"/>
    </source>
</evidence>
<evidence type="ECO:0000256" key="2">
    <source>
        <dbReference type="ARBA" id="ARBA00022692"/>
    </source>
</evidence>
<evidence type="ECO:0000256" key="1">
    <source>
        <dbReference type="ARBA" id="ARBA00004479"/>
    </source>
</evidence>
<keyword evidence="5 8" id="KW-0472">Membrane</keyword>
<evidence type="ECO:0000313" key="9">
    <source>
        <dbReference type="Proteomes" id="UP000695022"/>
    </source>
</evidence>
<evidence type="ECO:0000256" key="3">
    <source>
        <dbReference type="ARBA" id="ARBA00022729"/>
    </source>
</evidence>
<feature type="transmembrane region" description="Helical" evidence="8">
    <location>
        <begin position="77"/>
        <end position="96"/>
    </location>
</feature>
<reference evidence="10" key="1">
    <citation type="submission" date="2025-08" db="UniProtKB">
        <authorList>
            <consortium name="RefSeq"/>
        </authorList>
    </citation>
    <scope>IDENTIFICATION</scope>
</reference>
<evidence type="ECO:0000313" key="10">
    <source>
        <dbReference type="RefSeq" id="XP_014664505.1"/>
    </source>
</evidence>
<comment type="subcellular location">
    <subcellularLocation>
        <location evidence="1">Membrane</location>
        <topology evidence="1">Single-pass type I membrane protein</topology>
    </subcellularLocation>
</comment>
<evidence type="ECO:0000256" key="5">
    <source>
        <dbReference type="ARBA" id="ARBA00023136"/>
    </source>
</evidence>
<sequence length="591" mass="66695">MDSWRWRSTAFAHGVHELDQRCNTVKCFPDSPVSHQRPLYLVCKKHFPKRERRKMEKVVNLANRARRSLDGLSTRRLLIIILVTLAILIYIGPLLFRRMHNSIKPYSNDALTLCLQAKIRNFQDDLDSLDAVIMHTPSLIDDKPFMPYVGNGKLGIGVMGNKRLHIKGARALSLAVEFYPIAEFSLQGGEQKEVYIIQYKTGLVYRYQCIKIPQSSMCVTVDHIFYAHRTRPSVLVHEVELYNPMDSTLTALTHLVGSEQWKAAATIVQRFNGGGSGSYHVTTGRATSEDGQELMVVIASSRLSPTVSIEPKSTVRFKFTHVVEYAPYLSQDGEVQQQQMEKAVRDEMNAVQTMTAQLLRDEHVKVWSTLWQSGFSISCSMAPNSLNGDRINATMYYAMSNSRAPLHERQTSAQEKQRLEMLLVGPDRCYDGHHTLHTSDLKLWGSLTDEADIARLSSVWFLTLDKQGCHQLLQAGADGVIQAMVLSYGGLKYTNHHLSFWTHPRDLHRNYHFRRILYGNGTHINITVQVREEDNKAILLVALDRKDKTYWACDAGCIDTPVELSSDAKAVSREADGAGDGDPLHHADGST</sequence>
<dbReference type="PANTHER" id="PTHR31386">
    <property type="entry name" value="UNCHARACTERIZED PROTEIN KIAA2013"/>
    <property type="match status" value="1"/>
</dbReference>
<keyword evidence="4 8" id="KW-1133">Transmembrane helix</keyword>
<keyword evidence="6" id="KW-0325">Glycoprotein</keyword>
<dbReference type="RefSeq" id="XP_014664505.1">
    <property type="nucleotide sequence ID" value="XM_014809019.1"/>
</dbReference>
<accession>A0ABM1DX34</accession>
<evidence type="ECO:0000256" key="4">
    <source>
        <dbReference type="ARBA" id="ARBA00022989"/>
    </source>
</evidence>
<dbReference type="Proteomes" id="UP000695022">
    <property type="component" value="Unplaced"/>
</dbReference>
<evidence type="ECO:0000256" key="8">
    <source>
        <dbReference type="SAM" id="Phobius"/>
    </source>
</evidence>
<dbReference type="PANTHER" id="PTHR31386:SF2">
    <property type="entry name" value="SIMILAR TO RIKEN CDNA 2510039O18"/>
    <property type="match status" value="1"/>
</dbReference>
<keyword evidence="3" id="KW-0732">Signal</keyword>
<gene>
    <name evidence="10" type="primary">LOC106806881</name>
</gene>
<keyword evidence="2 8" id="KW-0812">Transmembrane</keyword>